<sequence>MGSHHKAREEIKQLLKTEAFGTPPSSKSHLVSLGDLGAYGSAGTTQSFELAREYLDGFGIGYNLVTGNHDLEGMDEFKTDRENFKVFKEIFEVEGENGQFSTQIAPNVLLVGLSTERFRDNKWSSHEVYISGKQLDWFQDVLNRHPSEDGWNIIVFSHAPPMGSGLRVLNSVHVRNTCAWLNHAQIPSSRRAFHRLARQHGGVVAWFSGHFHLSHDYDDSISMQRGLHPGSTTAFVQVGVIGDKSTRDGRRQSRVLSCDSDMLRIFTLNHHHQTESERRKPRLDLEIPLSMAKRARLAAMGSLPSPLPVPETERISEEDNVWFWAKTPQQDDGCYLPEAVGGSMVDQGVEGAICWWHMANGAVLGVHDGLLVEYDSETHAPVGLLVDKEDMIGRHVHIDPDGETVRLIPLNTEGPEESIELRPEKDGSYFQQFQENKWKRHLKKKAQIAPQEVSS</sequence>
<dbReference type="Gene3D" id="3.60.21.10">
    <property type="match status" value="1"/>
</dbReference>
<reference evidence="1" key="1">
    <citation type="submission" date="2021-01" db="EMBL/GenBank/DDBJ databases">
        <authorList>
            <person name="Corre E."/>
            <person name="Pelletier E."/>
            <person name="Niang G."/>
            <person name="Scheremetjew M."/>
            <person name="Finn R."/>
            <person name="Kale V."/>
            <person name="Holt S."/>
            <person name="Cochrane G."/>
            <person name="Meng A."/>
            <person name="Brown T."/>
            <person name="Cohen L."/>
        </authorList>
    </citation>
    <scope>NUCLEOTIDE SEQUENCE</scope>
    <source>
        <strain evidence="1">CCMP2058</strain>
    </source>
</reference>
<dbReference type="EMBL" id="HBEM01007328">
    <property type="protein sequence ID" value="CAD8438872.1"/>
    <property type="molecule type" value="Transcribed_RNA"/>
</dbReference>
<dbReference type="PANTHER" id="PTHR43143">
    <property type="entry name" value="METALLOPHOSPHOESTERASE, CALCINEURIN SUPERFAMILY"/>
    <property type="match status" value="1"/>
</dbReference>
<name>A0A7S0D258_9EUKA</name>
<accession>A0A7S0D258</accession>
<proteinExistence type="predicted"/>
<protein>
    <recommendedName>
        <fullName evidence="2">Calcineurin-like phosphoesterase domain-containing protein</fullName>
    </recommendedName>
</protein>
<dbReference type="AlphaFoldDB" id="A0A7S0D258"/>
<evidence type="ECO:0000313" key="1">
    <source>
        <dbReference type="EMBL" id="CAD8438872.1"/>
    </source>
</evidence>
<dbReference type="SUPFAM" id="SSF56300">
    <property type="entry name" value="Metallo-dependent phosphatases"/>
    <property type="match status" value="1"/>
</dbReference>
<evidence type="ECO:0008006" key="2">
    <source>
        <dbReference type="Google" id="ProtNLM"/>
    </source>
</evidence>
<dbReference type="InterPro" id="IPR029052">
    <property type="entry name" value="Metallo-depent_PP-like"/>
</dbReference>
<gene>
    <name evidence="1" type="ORF">LAMO00422_LOCUS5116</name>
</gene>
<organism evidence="1">
    <name type="scientific">Amorphochlora amoebiformis</name>
    <dbReference type="NCBI Taxonomy" id="1561963"/>
    <lineage>
        <taxon>Eukaryota</taxon>
        <taxon>Sar</taxon>
        <taxon>Rhizaria</taxon>
        <taxon>Cercozoa</taxon>
        <taxon>Chlorarachniophyceae</taxon>
        <taxon>Amorphochlora</taxon>
    </lineage>
</organism>
<dbReference type="PANTHER" id="PTHR43143:SF4">
    <property type="entry name" value="CALCINEURIN-LIKE PHOSPHOESTERASE DOMAIN-CONTAINING PROTEIN"/>
    <property type="match status" value="1"/>
</dbReference>
<dbReference type="InterPro" id="IPR051918">
    <property type="entry name" value="STPP_CPPED1"/>
</dbReference>